<dbReference type="PIRSF" id="PIRSF000722">
    <property type="entry name" value="Acetate_prop_kin"/>
    <property type="match status" value="1"/>
</dbReference>
<feature type="binding site" evidence="6">
    <location>
        <position position="382"/>
    </location>
    <ligand>
        <name>Mg(2+)</name>
        <dbReference type="ChEBI" id="CHEBI:18420"/>
    </ligand>
</feature>
<dbReference type="PROSITE" id="PS01076">
    <property type="entry name" value="ACETATE_KINASE_2"/>
    <property type="match status" value="1"/>
</dbReference>
<dbReference type="InterPro" id="IPR000890">
    <property type="entry name" value="Aliphatic_acid_kin_short-chain"/>
</dbReference>
<dbReference type="PROSITE" id="PS01075">
    <property type="entry name" value="ACETATE_KINASE_1"/>
    <property type="match status" value="1"/>
</dbReference>
<dbReference type="InterPro" id="IPR023865">
    <property type="entry name" value="Aliphatic_acid_kinase_CS"/>
</dbReference>
<evidence type="ECO:0000256" key="2">
    <source>
        <dbReference type="ARBA" id="ARBA00022679"/>
    </source>
</evidence>
<keyword evidence="9" id="KW-1185">Reference proteome</keyword>
<evidence type="ECO:0000313" key="8">
    <source>
        <dbReference type="EMBL" id="KSU83651.1"/>
    </source>
</evidence>
<dbReference type="GO" id="GO:0008776">
    <property type="term" value="F:acetate kinase activity"/>
    <property type="evidence" value="ECO:0007669"/>
    <property type="project" value="UniProtKB-UniRule"/>
</dbReference>
<dbReference type="PRINTS" id="PR00471">
    <property type="entry name" value="ACETATEKNASE"/>
</dbReference>
<dbReference type="PANTHER" id="PTHR21060">
    <property type="entry name" value="ACETATE KINASE"/>
    <property type="match status" value="1"/>
</dbReference>
<dbReference type="Pfam" id="PF00871">
    <property type="entry name" value="Acetate_kinase"/>
    <property type="match status" value="1"/>
</dbReference>
<evidence type="ECO:0000256" key="7">
    <source>
        <dbReference type="RuleBase" id="RU003835"/>
    </source>
</evidence>
<comment type="function">
    <text evidence="6">Catalyzes the formation of acetyl phosphate from acetate and ATP. Can also catalyze the reverse reaction.</text>
</comment>
<keyword evidence="6" id="KW-0460">Magnesium</keyword>
<proteinExistence type="inferred from homology"/>
<comment type="subcellular location">
    <subcellularLocation>
        <location evidence="6">Cytoplasm</location>
    </subcellularLocation>
</comment>
<evidence type="ECO:0000256" key="6">
    <source>
        <dbReference type="HAMAP-Rule" id="MF_00020"/>
    </source>
</evidence>
<comment type="catalytic activity">
    <reaction evidence="6">
        <text>acetate + ATP = acetyl phosphate + ADP</text>
        <dbReference type="Rhea" id="RHEA:11352"/>
        <dbReference type="ChEBI" id="CHEBI:22191"/>
        <dbReference type="ChEBI" id="CHEBI:30089"/>
        <dbReference type="ChEBI" id="CHEBI:30616"/>
        <dbReference type="ChEBI" id="CHEBI:456216"/>
        <dbReference type="EC" id="2.7.2.1"/>
    </reaction>
</comment>
<feature type="site" description="Transition state stabilizer" evidence="6">
    <location>
        <position position="178"/>
    </location>
</feature>
<dbReference type="EMBL" id="LNQN01000002">
    <property type="protein sequence ID" value="KSU83651.1"/>
    <property type="molecule type" value="Genomic_DNA"/>
</dbReference>
<dbReference type="CDD" id="cd24010">
    <property type="entry name" value="ASKHA_NBD_AcK_PK"/>
    <property type="match status" value="1"/>
</dbReference>
<dbReference type="GO" id="GO:0000287">
    <property type="term" value="F:magnesium ion binding"/>
    <property type="evidence" value="ECO:0007669"/>
    <property type="project" value="UniProtKB-UniRule"/>
</dbReference>
<feature type="binding site" evidence="6">
    <location>
        <begin position="206"/>
        <end position="210"/>
    </location>
    <ligand>
        <name>ATP</name>
        <dbReference type="ChEBI" id="CHEBI:30616"/>
    </ligand>
</feature>
<organism evidence="8 9">
    <name type="scientific">Fictibacillus enclensis</name>
    <dbReference type="NCBI Taxonomy" id="1017270"/>
    <lineage>
        <taxon>Bacteria</taxon>
        <taxon>Bacillati</taxon>
        <taxon>Bacillota</taxon>
        <taxon>Bacilli</taxon>
        <taxon>Bacillales</taxon>
        <taxon>Fictibacillaceae</taxon>
        <taxon>Fictibacillus</taxon>
    </lineage>
</organism>
<dbReference type="HAMAP" id="MF_00020">
    <property type="entry name" value="Acetate_kinase"/>
    <property type="match status" value="1"/>
</dbReference>
<dbReference type="Proteomes" id="UP000054099">
    <property type="component" value="Unassembled WGS sequence"/>
</dbReference>
<dbReference type="GO" id="GO:0005524">
    <property type="term" value="F:ATP binding"/>
    <property type="evidence" value="ECO:0007669"/>
    <property type="project" value="UniProtKB-KW"/>
</dbReference>
<feature type="binding site" evidence="6">
    <location>
        <begin position="329"/>
        <end position="333"/>
    </location>
    <ligand>
        <name>ATP</name>
        <dbReference type="ChEBI" id="CHEBI:30616"/>
    </ligand>
</feature>
<dbReference type="InterPro" id="IPR043129">
    <property type="entry name" value="ATPase_NBD"/>
</dbReference>
<dbReference type="AlphaFoldDB" id="A0A0V8J9F6"/>
<evidence type="ECO:0000256" key="4">
    <source>
        <dbReference type="ARBA" id="ARBA00022777"/>
    </source>
</evidence>
<keyword evidence="4 6" id="KW-0418">Kinase</keyword>
<dbReference type="Gene3D" id="3.30.420.40">
    <property type="match status" value="2"/>
</dbReference>
<dbReference type="InterPro" id="IPR004372">
    <property type="entry name" value="Ac/propionate_kinase"/>
</dbReference>
<accession>A0A0V8J9F6</accession>
<dbReference type="UniPathway" id="UPA00340">
    <property type="reaction ID" value="UER00458"/>
</dbReference>
<sequence length="395" mass="43301">MAKIIAINAGSSSLKFQLLEMPEELVLTKGVVERIGLNDSIFTIEVNGEKIKEVTEIPDHGVAVNMLLNKLTDHSIISSYDEIEGIGHRVVHGGEQFHDSAVITDQVLEEIEELSFLAPLHNPANVVGIRAFKEVLPDVPSVAVFDTAFHQSMPEQSYLYSLPYEYYEKYGIRKYGFHGTSHKYVSERAAELLGRPIEQLRLLSCHLGNGASIAAIEGGKSIDTSMGFTPLAGVAMGTRSGNIDPALIPYIMQKTGQTAEEVLTVLNNKSGMLGVSGLSSDLRDIEQKANEGNERAELALEVFASRIHKYIGSYAARMAGIDAIIFTAGIGENSDTVRARVLRGLEFMGVYWDPALNKIRGREAFISYPHSPVKVIVIPTNEEVMIARDTVRLSK</sequence>
<feature type="binding site" evidence="6">
    <location>
        <begin position="281"/>
        <end position="283"/>
    </location>
    <ligand>
        <name>ATP</name>
        <dbReference type="ChEBI" id="CHEBI:30616"/>
    </ligand>
</feature>
<evidence type="ECO:0000313" key="9">
    <source>
        <dbReference type="Proteomes" id="UP000054099"/>
    </source>
</evidence>
<feature type="binding site" evidence="6">
    <location>
        <position position="8"/>
    </location>
    <ligand>
        <name>Mg(2+)</name>
        <dbReference type="ChEBI" id="CHEBI:18420"/>
    </ligand>
</feature>
<feature type="binding site" evidence="6">
    <location>
        <position position="89"/>
    </location>
    <ligand>
        <name>substrate</name>
    </ligand>
</feature>
<protein>
    <recommendedName>
        <fullName evidence="6">Acetate kinase</fullName>
        <ecNumber evidence="6">2.7.2.1</ecNumber>
    </recommendedName>
    <alternativeName>
        <fullName evidence="6">Acetokinase</fullName>
    </alternativeName>
</protein>
<keyword evidence="2 6" id="KW-0808">Transferase</keyword>
<comment type="pathway">
    <text evidence="6">Metabolic intermediate biosynthesis; acetyl-CoA biosynthesis; acetyl-CoA from acetate: step 1/2.</text>
</comment>
<evidence type="ECO:0000256" key="1">
    <source>
        <dbReference type="ARBA" id="ARBA00008748"/>
    </source>
</evidence>
<keyword evidence="5 6" id="KW-0067">ATP-binding</keyword>
<evidence type="ECO:0000256" key="5">
    <source>
        <dbReference type="ARBA" id="ARBA00022840"/>
    </source>
</evidence>
<feature type="active site" description="Proton donor/acceptor" evidence="6">
    <location>
        <position position="146"/>
    </location>
</feature>
<feature type="site" description="Transition state stabilizer" evidence="6">
    <location>
        <position position="239"/>
    </location>
</feature>
<dbReference type="SUPFAM" id="SSF53067">
    <property type="entry name" value="Actin-like ATPase domain"/>
    <property type="match status" value="2"/>
</dbReference>
<dbReference type="NCBIfam" id="TIGR00016">
    <property type="entry name" value="ackA"/>
    <property type="match status" value="1"/>
</dbReference>
<evidence type="ECO:0000256" key="3">
    <source>
        <dbReference type="ARBA" id="ARBA00022741"/>
    </source>
</evidence>
<dbReference type="GO" id="GO:0005737">
    <property type="term" value="C:cytoplasm"/>
    <property type="evidence" value="ECO:0007669"/>
    <property type="project" value="UniProtKB-SubCell"/>
</dbReference>
<dbReference type="OrthoDB" id="9802453at2"/>
<comment type="cofactor">
    <cofactor evidence="6">
        <name>Mg(2+)</name>
        <dbReference type="ChEBI" id="CHEBI:18420"/>
    </cofactor>
    <cofactor evidence="6">
        <name>Mn(2+)</name>
        <dbReference type="ChEBI" id="CHEBI:29035"/>
    </cofactor>
    <text evidence="6">Mg(2+). Can also accept Mn(2+).</text>
</comment>
<dbReference type="RefSeq" id="WP_061972489.1">
    <property type="nucleotide sequence ID" value="NZ_FMAV01000002.1"/>
</dbReference>
<dbReference type="GO" id="GO:0006085">
    <property type="term" value="P:acetyl-CoA biosynthetic process"/>
    <property type="evidence" value="ECO:0007669"/>
    <property type="project" value="UniProtKB-UniRule"/>
</dbReference>
<feature type="binding site" evidence="6">
    <location>
        <position position="15"/>
    </location>
    <ligand>
        <name>ATP</name>
        <dbReference type="ChEBI" id="CHEBI:30616"/>
    </ligand>
</feature>
<comment type="subunit">
    <text evidence="6">Homodimer.</text>
</comment>
<comment type="caution">
    <text evidence="8">The sequence shown here is derived from an EMBL/GenBank/DDBJ whole genome shotgun (WGS) entry which is preliminary data.</text>
</comment>
<name>A0A0V8J9F6_9BACL</name>
<keyword evidence="3 6" id="KW-0547">Nucleotide-binding</keyword>
<reference evidence="8 9" key="1">
    <citation type="journal article" date="2014" name="Antonie Van Leeuwenhoek">
        <title>Fictibacillus enclensis sp. nov., isolated from marine sediment.</title>
        <authorList>
            <person name="Dastager S.G."/>
            <person name="Mawlankar R."/>
            <person name="Srinivasan K."/>
            <person name="Tang S.K."/>
            <person name="Lee J.C."/>
            <person name="Ramana V.V."/>
            <person name="Shouche Y.S."/>
        </authorList>
    </citation>
    <scope>NUCLEOTIDE SEQUENCE [LARGE SCALE GENOMIC DNA]</scope>
    <source>
        <strain evidence="8 9">NIO-1003</strain>
    </source>
</reference>
<dbReference type="EC" id="2.7.2.1" evidence="6"/>
<keyword evidence="6" id="KW-0479">Metal-binding</keyword>
<dbReference type="PANTHER" id="PTHR21060:SF15">
    <property type="entry name" value="ACETATE KINASE-RELATED"/>
    <property type="match status" value="1"/>
</dbReference>
<keyword evidence="6" id="KW-0963">Cytoplasm</keyword>
<gene>
    <name evidence="6" type="primary">ackA</name>
    <name evidence="8" type="ORF">AS030_13990</name>
</gene>
<comment type="similarity">
    <text evidence="1 6 7">Belongs to the acetokinase family.</text>
</comment>
<dbReference type="GO" id="GO:0006083">
    <property type="term" value="P:acetate metabolic process"/>
    <property type="evidence" value="ECO:0007669"/>
    <property type="project" value="TreeGrafter"/>
</dbReference>